<proteinExistence type="predicted"/>
<dbReference type="InterPro" id="IPR001307">
    <property type="entry name" value="Thiosulphate_STrfase_CS"/>
</dbReference>
<comment type="caution">
    <text evidence="2">The sequence shown here is derived from an EMBL/GenBank/DDBJ whole genome shotgun (WGS) entry which is preliminary data.</text>
</comment>
<reference evidence="2 3" key="1">
    <citation type="submission" date="2021-03" db="EMBL/GenBank/DDBJ databases">
        <title>novel species isolated from a fishpond in China.</title>
        <authorList>
            <person name="Lu H."/>
            <person name="Cai Z."/>
        </authorList>
    </citation>
    <scope>NUCLEOTIDE SEQUENCE [LARGE SCALE GENOMIC DNA]</scope>
    <source>
        <strain evidence="2 3">JCM 31546</strain>
    </source>
</reference>
<dbReference type="PROSITE" id="PS50206">
    <property type="entry name" value="RHODANESE_3"/>
    <property type="match status" value="1"/>
</dbReference>
<dbReference type="PROSITE" id="PS00380">
    <property type="entry name" value="RHODANESE_1"/>
    <property type="match status" value="1"/>
</dbReference>
<evidence type="ECO:0000259" key="1">
    <source>
        <dbReference type="PROSITE" id="PS50206"/>
    </source>
</evidence>
<dbReference type="Gene3D" id="3.40.250.10">
    <property type="entry name" value="Rhodanese-like domain"/>
    <property type="match status" value="1"/>
</dbReference>
<dbReference type="SMART" id="SM00450">
    <property type="entry name" value="RHOD"/>
    <property type="match status" value="1"/>
</dbReference>
<feature type="domain" description="Rhodanese" evidence="1">
    <location>
        <begin position="7"/>
        <end position="96"/>
    </location>
</feature>
<gene>
    <name evidence="2" type="ORF">J0A67_02670</name>
</gene>
<accession>A0ABS3BKC7</accession>
<dbReference type="CDD" id="cd00158">
    <property type="entry name" value="RHOD"/>
    <property type="match status" value="1"/>
</dbReference>
<dbReference type="SUPFAM" id="SSF52821">
    <property type="entry name" value="Rhodanese/Cell cycle control phosphatase"/>
    <property type="match status" value="1"/>
</dbReference>
<dbReference type="InterPro" id="IPR050229">
    <property type="entry name" value="GlpE_sulfurtransferase"/>
</dbReference>
<name>A0ABS3BKC7_9BACT</name>
<dbReference type="EMBL" id="JAFKCW010000001">
    <property type="protein sequence ID" value="MBN7799743.1"/>
    <property type="molecule type" value="Genomic_DNA"/>
</dbReference>
<dbReference type="Pfam" id="PF00581">
    <property type="entry name" value="Rhodanese"/>
    <property type="match status" value="1"/>
</dbReference>
<protein>
    <submittedName>
        <fullName evidence="2">Rhodanese-like domain-containing protein</fullName>
    </submittedName>
</protein>
<dbReference type="PANTHER" id="PTHR43031:SF1">
    <property type="entry name" value="PYRIDINE NUCLEOTIDE-DISULPHIDE OXIDOREDUCTASE"/>
    <property type="match status" value="1"/>
</dbReference>
<sequence length="122" mass="13867">MPSQIAELSNYQVLDTREKSEFEVSHLPGAQWVGYDTFKLSSLSKLEKEMPILVYCTVGVRSEDIGKKLREAGFTRVYNLYGGIINWANAGKELEAKGQATERVHTYSMAWGIWLEQGEKVY</sequence>
<dbReference type="InterPro" id="IPR001763">
    <property type="entry name" value="Rhodanese-like_dom"/>
</dbReference>
<evidence type="ECO:0000313" key="2">
    <source>
        <dbReference type="EMBL" id="MBN7799743.1"/>
    </source>
</evidence>
<dbReference type="InterPro" id="IPR036873">
    <property type="entry name" value="Rhodanese-like_dom_sf"/>
</dbReference>
<dbReference type="NCBIfam" id="NF045521">
    <property type="entry name" value="rhoda_near_glyco"/>
    <property type="match status" value="1"/>
</dbReference>
<organism evidence="2 3">
    <name type="scientific">Algoriphagus aestuariicola</name>
    <dbReference type="NCBI Taxonomy" id="1852016"/>
    <lineage>
        <taxon>Bacteria</taxon>
        <taxon>Pseudomonadati</taxon>
        <taxon>Bacteroidota</taxon>
        <taxon>Cytophagia</taxon>
        <taxon>Cytophagales</taxon>
        <taxon>Cyclobacteriaceae</taxon>
        <taxon>Algoriphagus</taxon>
    </lineage>
</organism>
<keyword evidence="3" id="KW-1185">Reference proteome</keyword>
<evidence type="ECO:0000313" key="3">
    <source>
        <dbReference type="Proteomes" id="UP000664698"/>
    </source>
</evidence>
<dbReference type="Proteomes" id="UP000664698">
    <property type="component" value="Unassembled WGS sequence"/>
</dbReference>
<dbReference type="PANTHER" id="PTHR43031">
    <property type="entry name" value="FAD-DEPENDENT OXIDOREDUCTASE"/>
    <property type="match status" value="1"/>
</dbReference>